<sequence>MPPPPRGARRRVRVPAISAARVSSRASASGARIVAHRGAAPHRRRPFLARSVRQEFRMNVFWFIPTHGDSRYLGTAEGARAADYDYFRQVAVAADTLGYDGVLLPTGRSCEDAWVVASSLIPATKRLKFLVAIRPGLSSPGLSARMASTFDRLSDGRLLINVVTGGDSAELEGDGLFADHDTRYAITDDFLHIWRGLLAESHENGGIDFDGEHLSAKGGKLLYPPVQRPHPPLWFGGSSPAAHAIAADHIDTYLSWGEPPAAVEKKIADIRARAAARGREIKFGIRLHVIVRETQEEAWRDADRLISRLDDDTIARAQQAFAKMDSEGQRRMAALHGGKRGSRQELEIYPNLWAGVGLVRGGAGTALVGNPEQIAARMREYAALGIETFILSGYPHLEESYRFAELVFPLVKGGGNTRRAGPLSGPFGEVVGNQYLPKASQS</sequence>
<dbReference type="Gene3D" id="3.20.20.30">
    <property type="entry name" value="Luciferase-like domain"/>
    <property type="match status" value="1"/>
</dbReference>
<dbReference type="EC" id="1.14.14.5" evidence="2 7"/>
<dbReference type="PANTHER" id="PTHR42847">
    <property type="entry name" value="ALKANESULFONATE MONOOXYGENASE"/>
    <property type="match status" value="1"/>
</dbReference>
<comment type="function">
    <text evidence="7">Catalyzes the desulfonation of aliphatic sulfonates.</text>
</comment>
<evidence type="ECO:0000313" key="9">
    <source>
        <dbReference type="EMBL" id="EET07965.1"/>
    </source>
</evidence>
<name>A0A0E1W420_BURPE</name>
<evidence type="ECO:0000256" key="1">
    <source>
        <dbReference type="ARBA" id="ARBA00007044"/>
    </source>
</evidence>
<keyword evidence="3 7" id="KW-0285">Flavoprotein</keyword>
<dbReference type="SUPFAM" id="SSF51679">
    <property type="entry name" value="Bacterial luciferase-like"/>
    <property type="match status" value="1"/>
</dbReference>
<dbReference type="InterPro" id="IPR011251">
    <property type="entry name" value="Luciferase-like_dom"/>
</dbReference>
<dbReference type="HOGENOM" id="CLU_027853_1_0_4"/>
<dbReference type="HAMAP" id="MF_01229">
    <property type="entry name" value="Alkanesulf_monooxygen"/>
    <property type="match status" value="1"/>
</dbReference>
<evidence type="ECO:0000259" key="8">
    <source>
        <dbReference type="Pfam" id="PF00296"/>
    </source>
</evidence>
<dbReference type="Pfam" id="PF00296">
    <property type="entry name" value="Bac_luciferase"/>
    <property type="match status" value="1"/>
</dbReference>
<organism evidence="9">
    <name type="scientific">Burkholderia pseudomallei 1710a</name>
    <dbReference type="NCBI Taxonomy" id="320371"/>
    <lineage>
        <taxon>Bacteria</taxon>
        <taxon>Pseudomonadati</taxon>
        <taxon>Pseudomonadota</taxon>
        <taxon>Betaproteobacteria</taxon>
        <taxon>Burkholderiales</taxon>
        <taxon>Burkholderiaceae</taxon>
        <taxon>Burkholderia</taxon>
        <taxon>pseudomallei group</taxon>
    </lineage>
</organism>
<dbReference type="GO" id="GO:0008726">
    <property type="term" value="F:alkanesulfonate monooxygenase activity"/>
    <property type="evidence" value="ECO:0007669"/>
    <property type="project" value="UniProtKB-UniRule"/>
</dbReference>
<accession>A0A0E1W420</accession>
<dbReference type="EMBL" id="CM000832">
    <property type="protein sequence ID" value="EET07965.1"/>
    <property type="molecule type" value="Genomic_DNA"/>
</dbReference>
<dbReference type="InterPro" id="IPR019911">
    <property type="entry name" value="Alkanesulphonate_mOase_FMN-dep"/>
</dbReference>
<protein>
    <recommendedName>
        <fullName evidence="2 7">Alkanesulfonate monooxygenase</fullName>
        <ecNumber evidence="2 7">1.14.14.5</ecNumber>
    </recommendedName>
    <alternativeName>
        <fullName evidence="7">FMNH2-dependent aliphatic sulfonate monooxygenase</fullName>
    </alternativeName>
</protein>
<comment type="catalytic activity">
    <reaction evidence="7">
        <text>an alkanesulfonate + FMNH2 + O2 = an aldehyde + FMN + sulfite + H2O + 2 H(+)</text>
        <dbReference type="Rhea" id="RHEA:23064"/>
        <dbReference type="ChEBI" id="CHEBI:15377"/>
        <dbReference type="ChEBI" id="CHEBI:15378"/>
        <dbReference type="ChEBI" id="CHEBI:15379"/>
        <dbReference type="ChEBI" id="CHEBI:17359"/>
        <dbReference type="ChEBI" id="CHEBI:17478"/>
        <dbReference type="ChEBI" id="CHEBI:57618"/>
        <dbReference type="ChEBI" id="CHEBI:58210"/>
        <dbReference type="ChEBI" id="CHEBI:134249"/>
        <dbReference type="EC" id="1.14.14.5"/>
    </reaction>
</comment>
<dbReference type="InterPro" id="IPR036661">
    <property type="entry name" value="Luciferase-like_sf"/>
</dbReference>
<dbReference type="PANTHER" id="PTHR42847:SF4">
    <property type="entry name" value="ALKANESULFONATE MONOOXYGENASE-RELATED"/>
    <property type="match status" value="1"/>
</dbReference>
<evidence type="ECO:0000256" key="3">
    <source>
        <dbReference type="ARBA" id="ARBA00022630"/>
    </source>
</evidence>
<dbReference type="NCBIfam" id="TIGR03565">
    <property type="entry name" value="alk_sulf_monoox"/>
    <property type="match status" value="1"/>
</dbReference>
<evidence type="ECO:0000256" key="2">
    <source>
        <dbReference type="ARBA" id="ARBA00012113"/>
    </source>
</evidence>
<evidence type="ECO:0000256" key="4">
    <source>
        <dbReference type="ARBA" id="ARBA00022643"/>
    </source>
</evidence>
<dbReference type="CDD" id="cd01094">
    <property type="entry name" value="Alkanesulfonate_monoxygenase"/>
    <property type="match status" value="1"/>
</dbReference>
<proteinExistence type="inferred from homology"/>
<dbReference type="AlphaFoldDB" id="A0A0E1W420"/>
<comment type="similarity">
    <text evidence="1 7">Belongs to the SsuD family.</text>
</comment>
<feature type="domain" description="Luciferase-like" evidence="8">
    <location>
        <begin position="58"/>
        <end position="387"/>
    </location>
</feature>
<gene>
    <name evidence="9" type="primary">msuD</name>
    <name evidence="7" type="synonym">ssuD</name>
    <name evidence="9" type="ORF">BURPS1710A_2278</name>
</gene>
<dbReference type="Proteomes" id="UP000001812">
    <property type="component" value="Chromosome I"/>
</dbReference>
<dbReference type="GO" id="GO:0046306">
    <property type="term" value="P:alkanesulfonate catabolic process"/>
    <property type="evidence" value="ECO:0007669"/>
    <property type="project" value="TreeGrafter"/>
</dbReference>
<keyword evidence="6 7" id="KW-0503">Monooxygenase</keyword>
<dbReference type="InterPro" id="IPR050172">
    <property type="entry name" value="SsuD_RutA_monooxygenase"/>
</dbReference>
<evidence type="ECO:0000256" key="7">
    <source>
        <dbReference type="HAMAP-Rule" id="MF_01229"/>
    </source>
</evidence>
<keyword evidence="5 7" id="KW-0560">Oxidoreductase</keyword>
<reference evidence="9" key="1">
    <citation type="submission" date="2009-05" db="EMBL/GenBank/DDBJ databases">
        <authorList>
            <person name="Harkins D.M."/>
            <person name="DeShazer D."/>
            <person name="Woods D.E."/>
            <person name="Brinkac L.M."/>
            <person name="Brown K.A."/>
            <person name="Hung G.C."/>
            <person name="Tuanyok A."/>
            <person name="Zhang B."/>
            <person name="Nierman W.C."/>
        </authorList>
    </citation>
    <scope>NUCLEOTIDE SEQUENCE [LARGE SCALE GENOMIC DNA]</scope>
    <source>
        <strain evidence="9">1710a</strain>
    </source>
</reference>
<evidence type="ECO:0000256" key="5">
    <source>
        <dbReference type="ARBA" id="ARBA00023002"/>
    </source>
</evidence>
<dbReference type="NCBIfam" id="NF001939">
    <property type="entry name" value="PRK00719.1"/>
    <property type="match status" value="1"/>
</dbReference>
<keyword evidence="4 7" id="KW-0288">FMN</keyword>
<evidence type="ECO:0000256" key="6">
    <source>
        <dbReference type="ARBA" id="ARBA00023033"/>
    </source>
</evidence>